<keyword evidence="4" id="KW-1185">Reference proteome</keyword>
<feature type="transmembrane region" description="Helical" evidence="1">
    <location>
        <begin position="321"/>
        <end position="339"/>
    </location>
</feature>
<comment type="caution">
    <text evidence="3">The sequence shown here is derived from an EMBL/GenBank/DDBJ whole genome shotgun (WGS) entry which is preliminary data.</text>
</comment>
<dbReference type="Pfam" id="PF13401">
    <property type="entry name" value="AAA_22"/>
    <property type="match status" value="1"/>
</dbReference>
<evidence type="ECO:0000313" key="3">
    <source>
        <dbReference type="EMBL" id="MBH8565723.1"/>
    </source>
</evidence>
<dbReference type="InterPro" id="IPR049945">
    <property type="entry name" value="AAA_22"/>
</dbReference>
<evidence type="ECO:0000259" key="2">
    <source>
        <dbReference type="Pfam" id="PF13401"/>
    </source>
</evidence>
<evidence type="ECO:0000313" key="4">
    <source>
        <dbReference type="Proteomes" id="UP000632766"/>
    </source>
</evidence>
<dbReference type="RefSeq" id="WP_198127512.1">
    <property type="nucleotide sequence ID" value="NZ_JAECZC010000067.1"/>
</dbReference>
<dbReference type="Gene3D" id="3.40.50.300">
    <property type="entry name" value="P-loop containing nucleotide triphosphate hydrolases"/>
    <property type="match status" value="1"/>
</dbReference>
<accession>A0A8J7HTK7</accession>
<name>A0A8J7HTK7_9NOST</name>
<dbReference type="SUPFAM" id="SSF52540">
    <property type="entry name" value="P-loop containing nucleoside triphosphate hydrolases"/>
    <property type="match status" value="1"/>
</dbReference>
<sequence>MSYASLPTNPFSTGGKIEDTRLFIGRTDELHAIAAGMQNVQPTNINIVGDKHIGKSWLLYYFCLTWEQRVSDQNRYIVVYLSLRNANCQTEAGFYQAVADALQSRLSTWQFNLKNALRTKPLNRQAFSNAIKQWKQQKVLPVLCLDDFDRLFRHPQEFDDGFYDNLRSLMEDNALMLVLASSKSLNVYGSEHRFVSSFFNIAHTVELQELTTDEAIQLTRLPISSVNNTPALSVDEQEKAQQWGKRHPHKLQLAGYYLWEARQQGKSIKWAKEKFEQQIADFQQQGKGRGWKSLLGWLDPLHLGRLATKIGGNWDDLQNRIIGMLILVVIGLGLIRVLPLPDVKQWLERIFNFVK</sequence>
<dbReference type="EMBL" id="JAECZC010000067">
    <property type="protein sequence ID" value="MBH8565723.1"/>
    <property type="molecule type" value="Genomic_DNA"/>
</dbReference>
<dbReference type="AlphaFoldDB" id="A0A8J7HTK7"/>
<keyword evidence="1" id="KW-0812">Transmembrane</keyword>
<protein>
    <submittedName>
        <fullName evidence="3">AAA family ATPase</fullName>
    </submittedName>
</protein>
<organism evidence="3 4">
    <name type="scientific">Amazonocrinis nigriterrae CENA67</name>
    <dbReference type="NCBI Taxonomy" id="2794033"/>
    <lineage>
        <taxon>Bacteria</taxon>
        <taxon>Bacillati</taxon>
        <taxon>Cyanobacteriota</taxon>
        <taxon>Cyanophyceae</taxon>
        <taxon>Nostocales</taxon>
        <taxon>Nostocaceae</taxon>
        <taxon>Amazonocrinis</taxon>
        <taxon>Amazonocrinis nigriterrae</taxon>
    </lineage>
</organism>
<evidence type="ECO:0000256" key="1">
    <source>
        <dbReference type="SAM" id="Phobius"/>
    </source>
</evidence>
<feature type="domain" description="ORC1/DEAH AAA+ ATPase" evidence="2">
    <location>
        <begin position="44"/>
        <end position="182"/>
    </location>
</feature>
<keyword evidence="1" id="KW-1133">Transmembrane helix</keyword>
<proteinExistence type="predicted"/>
<keyword evidence="1" id="KW-0472">Membrane</keyword>
<dbReference type="Proteomes" id="UP000632766">
    <property type="component" value="Unassembled WGS sequence"/>
</dbReference>
<gene>
    <name evidence="3" type="ORF">I8748_26715</name>
</gene>
<dbReference type="GO" id="GO:0016887">
    <property type="term" value="F:ATP hydrolysis activity"/>
    <property type="evidence" value="ECO:0007669"/>
    <property type="project" value="InterPro"/>
</dbReference>
<dbReference type="InterPro" id="IPR027417">
    <property type="entry name" value="P-loop_NTPase"/>
</dbReference>
<reference evidence="3 4" key="1">
    <citation type="journal article" date="2021" name="Int. J. Syst. Evol. Microbiol.">
        <title>Amazonocrinis nigriterrae gen. nov., sp. nov., Atlanticothrix silvestris gen. nov., sp. nov. and Dendronalium phyllosphericum gen. nov., sp. nov., nostocacean cyanobacteria from Brazilian environments.</title>
        <authorList>
            <person name="Alvarenga D.O."/>
            <person name="Andreote A.P.D."/>
            <person name="Branco L.H.Z."/>
            <person name="Delbaje E."/>
            <person name="Cruz R.B."/>
            <person name="Varani A.M."/>
            <person name="Fiore M.F."/>
        </authorList>
    </citation>
    <scope>NUCLEOTIDE SEQUENCE [LARGE SCALE GENOMIC DNA]</scope>
    <source>
        <strain evidence="3 4">CENA67</strain>
    </source>
</reference>